<protein>
    <submittedName>
        <fullName evidence="3">Mannose-6-phosphate isomerase yvyI</fullName>
        <ecNumber evidence="3">5.3.1.8</ecNumber>
    </submittedName>
</protein>
<gene>
    <name evidence="3" type="primary">yvyI</name>
    <name evidence="3" type="ORF">SAMEA4412673_01374</name>
</gene>
<keyword evidence="3" id="KW-0413">Isomerase</keyword>
<organism evidence="3 4">
    <name type="scientific">Sphingobacterium mizutaii</name>
    <dbReference type="NCBI Taxonomy" id="1010"/>
    <lineage>
        <taxon>Bacteria</taxon>
        <taxon>Pseudomonadati</taxon>
        <taxon>Bacteroidota</taxon>
        <taxon>Sphingobacteriia</taxon>
        <taxon>Sphingobacteriales</taxon>
        <taxon>Sphingobacteriaceae</taxon>
        <taxon>Sphingobacterium</taxon>
    </lineage>
</organism>
<evidence type="ECO:0000256" key="1">
    <source>
        <dbReference type="ARBA" id="ARBA00022723"/>
    </source>
</evidence>
<dbReference type="InterPro" id="IPR011051">
    <property type="entry name" value="RmlC_Cupin_sf"/>
</dbReference>
<dbReference type="EC" id="5.3.1.8" evidence="3"/>
<dbReference type="RefSeq" id="WP_236736431.1">
    <property type="nucleotide sequence ID" value="NZ_FNGK01000001.1"/>
</dbReference>
<dbReference type="EMBL" id="LT906468">
    <property type="protein sequence ID" value="SNV47433.1"/>
    <property type="molecule type" value="Genomic_DNA"/>
</dbReference>
<accession>A0AAJ4XA99</accession>
<proteinExistence type="predicted"/>
<dbReference type="KEGG" id="smiz:4412673_01374"/>
<dbReference type="GO" id="GO:0046872">
    <property type="term" value="F:metal ion binding"/>
    <property type="evidence" value="ECO:0007669"/>
    <property type="project" value="UniProtKB-KW"/>
</dbReference>
<keyword evidence="2" id="KW-0862">Zinc</keyword>
<keyword evidence="1" id="KW-0479">Metal-binding</keyword>
<evidence type="ECO:0000313" key="4">
    <source>
        <dbReference type="Proteomes" id="UP000215355"/>
    </source>
</evidence>
<evidence type="ECO:0000313" key="3">
    <source>
        <dbReference type="EMBL" id="SNV47433.1"/>
    </source>
</evidence>
<dbReference type="InterPro" id="IPR014710">
    <property type="entry name" value="RmlC-like_jellyroll"/>
</dbReference>
<dbReference type="Proteomes" id="UP000215355">
    <property type="component" value="Chromosome 1"/>
</dbReference>
<dbReference type="PANTHER" id="PTHR42742">
    <property type="entry name" value="TRANSCRIPTIONAL REPRESSOR MPRA"/>
    <property type="match status" value="1"/>
</dbReference>
<sequence>MLEDLSTMESTKIIRGTKQPEMPAILSGDLKAGYSIYPSFSIAEGLISSGYSSLADWMVSIKTVCVDGYVAVDWDGIKASLEKEFAERSIRVNWIYTKDFLKPEAELDKMVEPFMGTDDSVWGKVCDLSLGDFFLLGDLKNLEANTEFDLNIVWGIGASFVSSFDSIAYFDIPKNELLFRVRGKSAFNIGSNTRFNMKNTYKRLYFVDWIVLNAYKKEILPRIDLFADTQWLDTLNWIKAEDLRNSLTAMSKTVFRPRPWFDPGVWGGQWMKERFHELAQDEVNYAWSFEIIAPENGLVLESSGKLLEISFDTLMFQESKNILGSGHQQFGDYFPIRFDFLDTFDGGNLSVQCHPALDYIQENFGEQFTQDETYYIMDCKDNAKVYLGFQEGIEPNSFRKALEQSVAEEKELDVPQYVQEFDSEKHKLYLIPNQTVHSAGKNNLVLEISATPYIYTFKMYDWLQRDKEGKPRPINIEHGFKNLDFSRQGEKVEQDHISKPYVSEERDGAKIIQYPTHPVHYYEIQRLDFQDQIQVKTENKVHVLMLVEGSSIELEDRQGNKQIFHYAETFIVPASAESYKIKNLGNEEAKVILSFLK</sequence>
<dbReference type="InterPro" id="IPR051804">
    <property type="entry name" value="Carb_Metab_Reg_Kinase/Isom"/>
</dbReference>
<dbReference type="AlphaFoldDB" id="A0AAJ4XA99"/>
<evidence type="ECO:0000256" key="2">
    <source>
        <dbReference type="ARBA" id="ARBA00022833"/>
    </source>
</evidence>
<dbReference type="SUPFAM" id="SSF51182">
    <property type="entry name" value="RmlC-like cupins"/>
    <property type="match status" value="1"/>
</dbReference>
<dbReference type="GO" id="GO:0004476">
    <property type="term" value="F:mannose-6-phosphate isomerase activity"/>
    <property type="evidence" value="ECO:0007669"/>
    <property type="project" value="UniProtKB-EC"/>
</dbReference>
<name>A0AAJ4XA99_9SPHI</name>
<reference evidence="3 4" key="1">
    <citation type="submission" date="2017-06" db="EMBL/GenBank/DDBJ databases">
        <authorList>
            <consortium name="Pathogen Informatics"/>
        </authorList>
    </citation>
    <scope>NUCLEOTIDE SEQUENCE [LARGE SCALE GENOMIC DNA]</scope>
    <source>
        <strain evidence="3 4">NCTC12149</strain>
    </source>
</reference>
<dbReference type="PANTHER" id="PTHR42742:SF3">
    <property type="entry name" value="FRUCTOKINASE"/>
    <property type="match status" value="1"/>
</dbReference>
<dbReference type="CDD" id="cd07010">
    <property type="entry name" value="cupin_PMI_type_I_N_bac"/>
    <property type="match status" value="1"/>
</dbReference>
<dbReference type="Gene3D" id="2.60.120.10">
    <property type="entry name" value="Jelly Rolls"/>
    <property type="match status" value="2"/>
</dbReference>